<dbReference type="PANTHER" id="PTHR15462:SF8">
    <property type="entry name" value="SERINE PROTEASE"/>
    <property type="match status" value="1"/>
</dbReference>
<evidence type="ECO:0000259" key="3">
    <source>
        <dbReference type="PROSITE" id="PS50240"/>
    </source>
</evidence>
<dbReference type="SUPFAM" id="SSF50494">
    <property type="entry name" value="Trypsin-like serine proteases"/>
    <property type="match status" value="1"/>
</dbReference>
<feature type="domain" description="Peptidase S1" evidence="3">
    <location>
        <begin position="13"/>
        <end position="246"/>
    </location>
</feature>
<evidence type="ECO:0000256" key="2">
    <source>
        <dbReference type="SAM" id="MobiDB-lite"/>
    </source>
</evidence>
<dbReference type="GO" id="GO:0006508">
    <property type="term" value="P:proteolysis"/>
    <property type="evidence" value="ECO:0007669"/>
    <property type="project" value="UniProtKB-KW"/>
</dbReference>
<proteinExistence type="predicted"/>
<dbReference type="InterPro" id="IPR018114">
    <property type="entry name" value="TRYPSIN_HIS"/>
</dbReference>
<evidence type="ECO:0000313" key="4">
    <source>
        <dbReference type="EMBL" id="GGA06789.1"/>
    </source>
</evidence>
<dbReference type="InterPro" id="IPR001254">
    <property type="entry name" value="Trypsin_dom"/>
</dbReference>
<reference evidence="4" key="2">
    <citation type="submission" date="2020-09" db="EMBL/GenBank/DDBJ databases">
        <authorList>
            <person name="Sun Q."/>
            <person name="Zhou Y."/>
        </authorList>
    </citation>
    <scope>NUCLEOTIDE SEQUENCE</scope>
    <source>
        <strain evidence="4">CGMCC 1.15880</strain>
    </source>
</reference>
<keyword evidence="5" id="KW-1185">Reference proteome</keyword>
<dbReference type="PROSITE" id="PS50240">
    <property type="entry name" value="TRYPSIN_DOM"/>
    <property type="match status" value="1"/>
</dbReference>
<gene>
    <name evidence="4" type="ORF">GCM10011498_03200</name>
</gene>
<dbReference type="Pfam" id="PF00089">
    <property type="entry name" value="Trypsin"/>
    <property type="match status" value="1"/>
</dbReference>
<name>A0A916QRR3_9RHOB</name>
<dbReference type="PROSITE" id="PS00134">
    <property type="entry name" value="TRYPSIN_HIS"/>
    <property type="match status" value="1"/>
</dbReference>
<dbReference type="PANTHER" id="PTHR15462">
    <property type="entry name" value="SERINE PROTEASE"/>
    <property type="match status" value="1"/>
</dbReference>
<organism evidence="4 5">
    <name type="scientific">Neptunicoccus cionae</name>
    <dbReference type="NCBI Taxonomy" id="2035344"/>
    <lineage>
        <taxon>Bacteria</taxon>
        <taxon>Pseudomonadati</taxon>
        <taxon>Pseudomonadota</taxon>
        <taxon>Alphaproteobacteria</taxon>
        <taxon>Rhodobacterales</taxon>
        <taxon>Paracoccaceae</taxon>
        <taxon>Neptunicoccus</taxon>
    </lineage>
</organism>
<dbReference type="InterPro" id="IPR043504">
    <property type="entry name" value="Peptidase_S1_PA_chymotrypsin"/>
</dbReference>
<dbReference type="PRINTS" id="PR00722">
    <property type="entry name" value="CHYMOTRYPSIN"/>
</dbReference>
<feature type="compositionally biased region" description="Polar residues" evidence="2">
    <location>
        <begin position="228"/>
        <end position="246"/>
    </location>
</feature>
<keyword evidence="4" id="KW-0378">Hydrolase</keyword>
<keyword evidence="4" id="KW-0645">Protease</keyword>
<keyword evidence="1" id="KW-0732">Signal</keyword>
<comment type="caution">
    <text evidence="4">The sequence shown here is derived from an EMBL/GenBank/DDBJ whole genome shotgun (WGS) entry which is preliminary data.</text>
</comment>
<dbReference type="GO" id="GO:0004252">
    <property type="term" value="F:serine-type endopeptidase activity"/>
    <property type="evidence" value="ECO:0007669"/>
    <property type="project" value="InterPro"/>
</dbReference>
<dbReference type="InterPro" id="IPR050966">
    <property type="entry name" value="Glutamyl_endopeptidase"/>
</dbReference>
<accession>A0A916QRR3</accession>
<sequence>MRKLMTADEARAWQSVGRVNTASGGFCTGALIAPDLVLTAAHCVFDPRTGDVLDAGQITFAAGWRQGRAAAHGVGRRVVVHPAYAHQGAAEFNNVGHDISIIELQHPIRNTTIMPFDRAPRPTIGTSVKVVSYGRDRDDWPSIEEPCEILGKSLSVLVLSCLATFGASGSPIFVMENGYPKIASVISAKATWNNREVALGTSLGRPLEELMGQLRSDNGVFKSKRPSTKSLSEQLGRSDQTSFLKY</sequence>
<dbReference type="Proteomes" id="UP000628017">
    <property type="component" value="Unassembled WGS sequence"/>
</dbReference>
<dbReference type="AlphaFoldDB" id="A0A916QRR3"/>
<dbReference type="InterPro" id="IPR001314">
    <property type="entry name" value="Peptidase_S1A"/>
</dbReference>
<dbReference type="EMBL" id="BMKA01000001">
    <property type="protein sequence ID" value="GGA06789.1"/>
    <property type="molecule type" value="Genomic_DNA"/>
</dbReference>
<reference evidence="4" key="1">
    <citation type="journal article" date="2014" name="Int. J. Syst. Evol. Microbiol.">
        <title>Complete genome sequence of Corynebacterium casei LMG S-19264T (=DSM 44701T), isolated from a smear-ripened cheese.</title>
        <authorList>
            <consortium name="US DOE Joint Genome Institute (JGI-PGF)"/>
            <person name="Walter F."/>
            <person name="Albersmeier A."/>
            <person name="Kalinowski J."/>
            <person name="Ruckert C."/>
        </authorList>
    </citation>
    <scope>NUCLEOTIDE SEQUENCE</scope>
    <source>
        <strain evidence="4">CGMCC 1.15880</strain>
    </source>
</reference>
<protein>
    <submittedName>
        <fullName evidence="4">Serine protease</fullName>
    </submittedName>
</protein>
<feature type="region of interest" description="Disordered" evidence="2">
    <location>
        <begin position="218"/>
        <end position="246"/>
    </location>
</feature>
<dbReference type="InterPro" id="IPR009003">
    <property type="entry name" value="Peptidase_S1_PA"/>
</dbReference>
<dbReference type="Gene3D" id="2.40.10.10">
    <property type="entry name" value="Trypsin-like serine proteases"/>
    <property type="match status" value="2"/>
</dbReference>
<evidence type="ECO:0000256" key="1">
    <source>
        <dbReference type="ARBA" id="ARBA00022729"/>
    </source>
</evidence>
<evidence type="ECO:0000313" key="5">
    <source>
        <dbReference type="Proteomes" id="UP000628017"/>
    </source>
</evidence>